<dbReference type="InterPro" id="IPR014903">
    <property type="entry name" value="DUF1796"/>
</dbReference>
<keyword evidence="2" id="KW-1185">Reference proteome</keyword>
<dbReference type="EMBL" id="KT820662">
    <property type="protein sequence ID" value="ALH22939.1"/>
    <property type="molecule type" value="Genomic_DNA"/>
</dbReference>
<protein>
    <submittedName>
        <fullName evidence="1">Papain-like cystein peptidase</fullName>
    </submittedName>
</protein>
<organism evidence="1 2">
    <name type="scientific">Chrysochromulina ericina virus CeV-01B</name>
    <dbReference type="NCBI Taxonomy" id="3070830"/>
    <lineage>
        <taxon>Viruses</taxon>
        <taxon>Varidnaviria</taxon>
        <taxon>Bamfordvirae</taxon>
        <taxon>Nucleocytoviricota</taxon>
        <taxon>Megaviricetes</taxon>
        <taxon>Imitervirales</taxon>
        <taxon>Mesomimiviridae</taxon>
        <taxon>Tethysvirus</taxon>
        <taxon>Tethysvirus raunefjordenense</taxon>
    </lineage>
</organism>
<gene>
    <name evidence="1" type="ORF">ceV_033</name>
</gene>
<evidence type="ECO:0000313" key="1">
    <source>
        <dbReference type="EMBL" id="ALH22939.1"/>
    </source>
</evidence>
<sequence length="175" mass="20289">MNNIKISLGKNCNPRIYLKEHFNLTKKNGYNSCPFDLCITSFKALCKTLEANFNNFFDDLKIITWSNGAGDRISAGKGLTCITNKNGIIFNHEGAGHSHLFKEGKNDDEFYTRNNFKEFRKRYSSRILNFKNYCKNSNEITFVYNDKDFDESMIQNIIINTYGEKTIKFISLVKN</sequence>
<accession>A0A0N9QXW4</accession>
<dbReference type="Proteomes" id="UP000203826">
    <property type="component" value="Segment"/>
</dbReference>
<proteinExistence type="predicted"/>
<reference evidence="1 2" key="1">
    <citation type="journal article" date="2015" name="Genome Announc.">
        <title>The 474-Kilobase-Pair Complete Genome Sequence of CeV-01B, a Virus Infecting Haptolina (Chrysochromulina) ericina (Prymnesiophyceae).</title>
        <authorList>
            <person name="Gallot-Lavallee L."/>
            <person name="Pagarete A."/>
            <person name="Legendre M."/>
            <person name="Santini S."/>
            <person name="Sandaa R.A."/>
            <person name="Himmelbauer H."/>
            <person name="Ogata H."/>
            <person name="Bratbak G."/>
            <person name="Claverie J.M."/>
        </authorList>
    </citation>
    <scope>NUCLEOTIDE SEQUENCE [LARGE SCALE GENOMIC DNA]</scope>
    <source>
        <strain evidence="1">CeV-01B</strain>
    </source>
</reference>
<dbReference type="Pfam" id="PF08795">
    <property type="entry name" value="DUF1796"/>
    <property type="match status" value="1"/>
</dbReference>
<name>A0A0N9QXW4_9VIRU</name>
<evidence type="ECO:0000313" key="2">
    <source>
        <dbReference type="Proteomes" id="UP000203826"/>
    </source>
</evidence>
<dbReference type="KEGG" id="vg:26048900"/>